<protein>
    <recommendedName>
        <fullName evidence="3">DUF3747 domain-containing protein</fullName>
    </recommendedName>
</protein>
<dbReference type="InterPro" id="IPR022222">
    <property type="entry name" value="DUF3747"/>
</dbReference>
<gene>
    <name evidence="1" type="ordered locus">P9303_27821</name>
</gene>
<evidence type="ECO:0000313" key="2">
    <source>
        <dbReference type="Proteomes" id="UP000002274"/>
    </source>
</evidence>
<dbReference type="EMBL" id="CP000554">
    <property type="protein sequence ID" value="ABM79512.1"/>
    <property type="molecule type" value="Genomic_DNA"/>
</dbReference>
<name>A2CDF2_PROM3</name>
<evidence type="ECO:0008006" key="3">
    <source>
        <dbReference type="Google" id="ProtNLM"/>
    </source>
</evidence>
<organism evidence="1 2">
    <name type="scientific">Prochlorococcus marinus (strain MIT 9303)</name>
    <dbReference type="NCBI Taxonomy" id="59922"/>
    <lineage>
        <taxon>Bacteria</taxon>
        <taxon>Bacillati</taxon>
        <taxon>Cyanobacteriota</taxon>
        <taxon>Cyanophyceae</taxon>
        <taxon>Synechococcales</taxon>
        <taxon>Prochlorococcaceae</taxon>
        <taxon>Prochlorococcus</taxon>
    </lineage>
</organism>
<dbReference type="AlphaFoldDB" id="A2CDF2"/>
<dbReference type="Pfam" id="PF12565">
    <property type="entry name" value="DUF3747"/>
    <property type="match status" value="1"/>
</dbReference>
<sequence length="245" mass="27213">MSRTSPELLMALRKPGNRLLVLGLGLFTLLTTLPAISKTIFNSQPLNQERLVVLAQAVGGNRWKLLVLEQIKPLPLCWQTRPDGLVNPTLNNFNFAGICNRYLDSNGYSLRSSGEDVAHSFRLRIKQSRDHLELKALDPARSVPITVASAILPQRNRDAFVKLNLEPGWKLERRIYQGRKLSHVYFAHPDPVNLLIAKASAHQGPSVFNQLGAPKAPLPPPISIANNSVIHGKGPIRLLVIPYRP</sequence>
<dbReference type="RefSeq" id="WP_011827354.1">
    <property type="nucleotide sequence ID" value="NC_008820.1"/>
</dbReference>
<dbReference type="Proteomes" id="UP000002274">
    <property type="component" value="Chromosome"/>
</dbReference>
<accession>A2CDF2</accession>
<dbReference type="STRING" id="59922.P9303_27821"/>
<evidence type="ECO:0000313" key="1">
    <source>
        <dbReference type="EMBL" id="ABM79512.1"/>
    </source>
</evidence>
<proteinExistence type="predicted"/>
<reference evidence="1 2" key="1">
    <citation type="journal article" date="2007" name="PLoS Genet.">
        <title>Patterns and implications of gene gain and loss in the evolution of Prochlorococcus.</title>
        <authorList>
            <person name="Kettler G.C."/>
            <person name="Martiny A.C."/>
            <person name="Huang K."/>
            <person name="Zucker J."/>
            <person name="Coleman M.L."/>
            <person name="Rodrigue S."/>
            <person name="Chen F."/>
            <person name="Lapidus A."/>
            <person name="Ferriera S."/>
            <person name="Johnson J."/>
            <person name="Steglich C."/>
            <person name="Church G.M."/>
            <person name="Richardson P."/>
            <person name="Chisholm S.W."/>
        </authorList>
    </citation>
    <scope>NUCLEOTIDE SEQUENCE [LARGE SCALE GENOMIC DNA]</scope>
    <source>
        <strain evidence="1 2">MIT 9303</strain>
    </source>
</reference>
<dbReference type="BioCyc" id="PMAR59922:G1G80-2440-MONOMER"/>
<dbReference type="HOGENOM" id="CLU_055407_1_0_3"/>
<dbReference type="KEGG" id="pmf:P9303_27821"/>